<dbReference type="Pfam" id="PF02126">
    <property type="entry name" value="PTE"/>
    <property type="match status" value="1"/>
</dbReference>
<evidence type="ECO:0000313" key="13">
    <source>
        <dbReference type="Ensembl" id="ENSCMIP00000040359.1"/>
    </source>
</evidence>
<evidence type="ECO:0000256" key="7">
    <source>
        <dbReference type="ARBA" id="ARBA00048664"/>
    </source>
</evidence>
<dbReference type="Ensembl" id="ENSCMIT00000040931.1">
    <property type="protein sequence ID" value="ENSCMIP00000040359.1"/>
    <property type="gene ID" value="ENSCMIG00000016835.1"/>
</dbReference>
<dbReference type="SUPFAM" id="SSF51556">
    <property type="entry name" value="Metallo-dependent hydrolases"/>
    <property type="match status" value="1"/>
</dbReference>
<evidence type="ECO:0000256" key="2">
    <source>
        <dbReference type="ARBA" id="ARBA00022723"/>
    </source>
</evidence>
<dbReference type="PROSITE" id="PS51347">
    <property type="entry name" value="PHOSPHOTRIESTERASE_2"/>
    <property type="match status" value="1"/>
</dbReference>
<evidence type="ECO:0000256" key="5">
    <source>
        <dbReference type="ARBA" id="ARBA00047923"/>
    </source>
</evidence>
<comment type="catalytic activity">
    <reaction evidence="4">
        <text>N-acetyl-L-isoleucine + H2O = L-isoleucine + acetate</text>
        <dbReference type="Rhea" id="RHEA:81119"/>
        <dbReference type="ChEBI" id="CHEBI:15377"/>
        <dbReference type="ChEBI" id="CHEBI:30089"/>
        <dbReference type="ChEBI" id="CHEBI:58045"/>
        <dbReference type="ChEBI" id="CHEBI:133735"/>
    </reaction>
    <physiologicalReaction direction="left-to-right" evidence="4">
        <dbReference type="Rhea" id="RHEA:81120"/>
    </physiologicalReaction>
</comment>
<dbReference type="GO" id="GO:0016788">
    <property type="term" value="F:hydrolase activity, acting on ester bonds"/>
    <property type="evidence" value="ECO:0007669"/>
    <property type="project" value="InterPro"/>
</dbReference>
<protein>
    <recommendedName>
        <fullName evidence="9">N-acetyltaurine hydrolase</fullName>
    </recommendedName>
    <alternativeName>
        <fullName evidence="10">Phosphotriesterase-related protein</fullName>
    </alternativeName>
</protein>
<proteinExistence type="inferred from homology"/>
<keyword evidence="14" id="KW-1185">Reference proteome</keyword>
<dbReference type="Proteomes" id="UP000314986">
    <property type="component" value="Unassembled WGS sequence"/>
</dbReference>
<reference evidence="14" key="2">
    <citation type="journal article" date="2007" name="PLoS Biol.">
        <title>Survey sequencing and comparative analysis of the elephant shark (Callorhinchus milii) genome.</title>
        <authorList>
            <person name="Venkatesh B."/>
            <person name="Kirkness E.F."/>
            <person name="Loh Y.H."/>
            <person name="Halpern A.L."/>
            <person name="Lee A.P."/>
            <person name="Johnson J."/>
            <person name="Dandona N."/>
            <person name="Viswanathan L.D."/>
            <person name="Tay A."/>
            <person name="Venter J.C."/>
            <person name="Strausberg R.L."/>
            <person name="Brenner S."/>
        </authorList>
    </citation>
    <scope>NUCLEOTIDE SEQUENCE [LARGE SCALE GENOMIC DNA]</scope>
</reference>
<comment type="similarity">
    <text evidence="12">Belongs to the metallo-dependent hydrolases superfamily. Phosphotriesterase family.</text>
</comment>
<evidence type="ECO:0000256" key="1">
    <source>
        <dbReference type="ARBA" id="ARBA00001968"/>
    </source>
</evidence>
<dbReference type="Gene3D" id="3.20.20.140">
    <property type="entry name" value="Metal-dependent hydrolases"/>
    <property type="match status" value="1"/>
</dbReference>
<dbReference type="PANTHER" id="PTHR10819">
    <property type="entry name" value="PHOSPHOTRIESTERASE-RELATED"/>
    <property type="match status" value="1"/>
</dbReference>
<dbReference type="InParanoid" id="A0A4W3JAM6"/>
<gene>
    <name evidence="13" type="primary">pter</name>
</gene>
<accession>A0A4W3JAM6</accession>
<reference evidence="13" key="5">
    <citation type="submission" date="2025-09" db="UniProtKB">
        <authorList>
            <consortium name="Ensembl"/>
        </authorList>
    </citation>
    <scope>IDENTIFICATION</scope>
</reference>
<comment type="catalytic activity">
    <reaction evidence="5">
        <text>N-acetyl-L-leucine + H2O = L-leucine + acetate</text>
        <dbReference type="Rhea" id="RHEA:81115"/>
        <dbReference type="ChEBI" id="CHEBI:15377"/>
        <dbReference type="ChEBI" id="CHEBI:30089"/>
        <dbReference type="ChEBI" id="CHEBI:57427"/>
        <dbReference type="ChEBI" id="CHEBI:58270"/>
    </reaction>
    <physiologicalReaction direction="left-to-right" evidence="5">
        <dbReference type="Rhea" id="RHEA:81116"/>
    </physiologicalReaction>
</comment>
<dbReference type="InterPro" id="IPR017947">
    <property type="entry name" value="AryldialkylPase_Zn-BS"/>
</dbReference>
<reference evidence="14" key="1">
    <citation type="journal article" date="2006" name="Science">
        <title>Ancient noncoding elements conserved in the human genome.</title>
        <authorList>
            <person name="Venkatesh B."/>
            <person name="Kirkness E.F."/>
            <person name="Loh Y.H."/>
            <person name="Halpern A.L."/>
            <person name="Lee A.P."/>
            <person name="Johnson J."/>
            <person name="Dandona N."/>
            <person name="Viswanathan L.D."/>
            <person name="Tay A."/>
            <person name="Venter J.C."/>
            <person name="Strausberg R.L."/>
            <person name="Brenner S."/>
        </authorList>
    </citation>
    <scope>NUCLEOTIDE SEQUENCE [LARGE SCALE GENOMIC DNA]</scope>
</reference>
<evidence type="ECO:0000256" key="10">
    <source>
        <dbReference type="ARBA" id="ARBA00049821"/>
    </source>
</evidence>
<evidence type="ECO:0000256" key="12">
    <source>
        <dbReference type="PROSITE-ProRule" id="PRU00679"/>
    </source>
</evidence>
<comment type="cofactor">
    <cofactor evidence="1">
        <name>a divalent metal cation</name>
        <dbReference type="ChEBI" id="CHEBI:60240"/>
    </cofactor>
</comment>
<evidence type="ECO:0000256" key="11">
    <source>
        <dbReference type="ARBA" id="ARBA00093204"/>
    </source>
</evidence>
<dbReference type="InterPro" id="IPR032466">
    <property type="entry name" value="Metal_Hydrolase"/>
</dbReference>
<comment type="catalytic activity">
    <reaction evidence="7">
        <text>N-acetyl-L-valine + H2O = L-valine + acetate</text>
        <dbReference type="Rhea" id="RHEA:81123"/>
        <dbReference type="ChEBI" id="CHEBI:15377"/>
        <dbReference type="ChEBI" id="CHEBI:30089"/>
        <dbReference type="ChEBI" id="CHEBI:57762"/>
        <dbReference type="ChEBI" id="CHEBI:133716"/>
    </reaction>
    <physiologicalReaction direction="left-to-right" evidence="7">
        <dbReference type="Rhea" id="RHEA:81124"/>
    </physiologicalReaction>
</comment>
<comment type="catalytic activity">
    <reaction evidence="11">
        <text>N-acetyl-L-methionine + H2O = L-methionine + acetate</text>
        <dbReference type="Rhea" id="RHEA:67440"/>
        <dbReference type="ChEBI" id="CHEBI:15377"/>
        <dbReference type="ChEBI" id="CHEBI:30089"/>
        <dbReference type="ChEBI" id="CHEBI:57844"/>
        <dbReference type="ChEBI" id="CHEBI:71670"/>
    </reaction>
    <physiologicalReaction direction="left-to-right" evidence="11">
        <dbReference type="Rhea" id="RHEA:67441"/>
    </physiologicalReaction>
</comment>
<comment type="catalytic activity">
    <reaction evidence="6">
        <text>N-propanoyltaurine + H2O = propanoate + taurine</text>
        <dbReference type="Rhea" id="RHEA:81111"/>
        <dbReference type="ChEBI" id="CHEBI:15377"/>
        <dbReference type="ChEBI" id="CHEBI:17272"/>
        <dbReference type="ChEBI" id="CHEBI:231795"/>
        <dbReference type="ChEBI" id="CHEBI:507393"/>
    </reaction>
    <physiologicalReaction direction="left-to-right" evidence="6">
        <dbReference type="Rhea" id="RHEA:81112"/>
    </physiologicalReaction>
</comment>
<evidence type="ECO:0000313" key="14">
    <source>
        <dbReference type="Proteomes" id="UP000314986"/>
    </source>
</evidence>
<dbReference type="PANTHER" id="PTHR10819:SF3">
    <property type="entry name" value="PHOSPHOTRIESTERASE-RELATED PROTEIN"/>
    <property type="match status" value="1"/>
</dbReference>
<reference evidence="14" key="3">
    <citation type="journal article" date="2014" name="Nature">
        <title>Elephant shark genome provides unique insights into gnathostome evolution.</title>
        <authorList>
            <consortium name="International Elephant Shark Genome Sequencing Consortium"/>
            <person name="Venkatesh B."/>
            <person name="Lee A.P."/>
            <person name="Ravi V."/>
            <person name="Maurya A.K."/>
            <person name="Lian M.M."/>
            <person name="Swann J.B."/>
            <person name="Ohta Y."/>
            <person name="Flajnik M.F."/>
            <person name="Sutoh Y."/>
            <person name="Kasahara M."/>
            <person name="Hoon S."/>
            <person name="Gangu V."/>
            <person name="Roy S.W."/>
            <person name="Irimia M."/>
            <person name="Korzh V."/>
            <person name="Kondrychyn I."/>
            <person name="Lim Z.W."/>
            <person name="Tay B.H."/>
            <person name="Tohari S."/>
            <person name="Kong K.W."/>
            <person name="Ho S."/>
            <person name="Lorente-Galdos B."/>
            <person name="Quilez J."/>
            <person name="Marques-Bonet T."/>
            <person name="Raney B.J."/>
            <person name="Ingham P.W."/>
            <person name="Tay A."/>
            <person name="Hillier L.W."/>
            <person name="Minx P."/>
            <person name="Boehm T."/>
            <person name="Wilson R.K."/>
            <person name="Brenner S."/>
            <person name="Warren W.C."/>
        </authorList>
    </citation>
    <scope>NUCLEOTIDE SEQUENCE [LARGE SCALE GENOMIC DNA]</scope>
</reference>
<sequence>MSKLSGKVQTVLGVIEPSQLGRTLTHEHLSLVFDFCYSQPPPGQEKFSEMPIAINNLYWLKQNPYSHKVNLVLNDETESVKEEMLHFKKMGGGTIVDNTTTGIHRDVQTLKRLSQETGVHVIAGAGYYVGATHSAETLNMTVEKMTDVLVSEILHGADGTDIKCGVIGEIGCSWPLTESERKVLQATAQAQAQLGCPVIIHPGRNCDAPSQIIRLLQEAGGDVSKTVMSHIDRTILDREVLLEFAELGSYLEYDLFGTEMLNYVFNTDIDMPCDSERIRWVRQLVEEGYGEKRARLLVNFSIKMTRDDGIDPLFCLCDDLSLFVCVDNNETLNRKLMKQEAPVVAYYYYYYYYY</sequence>
<evidence type="ECO:0000256" key="9">
    <source>
        <dbReference type="ARBA" id="ARBA00049742"/>
    </source>
</evidence>
<evidence type="ECO:0000256" key="3">
    <source>
        <dbReference type="ARBA" id="ARBA00022801"/>
    </source>
</evidence>
<dbReference type="AlphaFoldDB" id="A0A4W3JAM6"/>
<comment type="caution">
    <text evidence="12">Lacks conserved residue(s) required for the propagation of feature annotation.</text>
</comment>
<evidence type="ECO:0000256" key="6">
    <source>
        <dbReference type="ARBA" id="ARBA00048249"/>
    </source>
</evidence>
<dbReference type="InterPro" id="IPR001559">
    <property type="entry name" value="Phosphotriesterase"/>
</dbReference>
<comment type="catalytic activity">
    <reaction evidence="8">
        <text>N-acetyltaurine + H2O = taurine + acetate</text>
        <dbReference type="Rhea" id="RHEA:81107"/>
        <dbReference type="ChEBI" id="CHEBI:15377"/>
        <dbReference type="ChEBI" id="CHEBI:30089"/>
        <dbReference type="ChEBI" id="CHEBI:133737"/>
        <dbReference type="ChEBI" id="CHEBI:507393"/>
    </reaction>
    <physiologicalReaction direction="left-to-right" evidence="8">
        <dbReference type="Rhea" id="RHEA:81108"/>
    </physiologicalReaction>
</comment>
<keyword evidence="2" id="KW-0479">Metal-binding</keyword>
<dbReference type="GeneTree" id="ENSGT00390000006960"/>
<dbReference type="STRING" id="7868.ENSCMIP00000040359"/>
<organism evidence="13 14">
    <name type="scientific">Callorhinchus milii</name>
    <name type="common">Ghost shark</name>
    <dbReference type="NCBI Taxonomy" id="7868"/>
    <lineage>
        <taxon>Eukaryota</taxon>
        <taxon>Metazoa</taxon>
        <taxon>Chordata</taxon>
        <taxon>Craniata</taxon>
        <taxon>Vertebrata</taxon>
        <taxon>Chondrichthyes</taxon>
        <taxon>Holocephali</taxon>
        <taxon>Chimaeriformes</taxon>
        <taxon>Callorhinchidae</taxon>
        <taxon>Callorhinchus</taxon>
    </lineage>
</organism>
<dbReference type="PROSITE" id="PS01322">
    <property type="entry name" value="PHOSPHOTRIESTERASE_1"/>
    <property type="match status" value="1"/>
</dbReference>
<dbReference type="GO" id="GO:0008270">
    <property type="term" value="F:zinc ion binding"/>
    <property type="evidence" value="ECO:0007669"/>
    <property type="project" value="InterPro"/>
</dbReference>
<name>A0A4W3JAM6_CALMI</name>
<reference evidence="13" key="4">
    <citation type="submission" date="2025-08" db="UniProtKB">
        <authorList>
            <consortium name="Ensembl"/>
        </authorList>
    </citation>
    <scope>IDENTIFICATION</scope>
</reference>
<evidence type="ECO:0000256" key="4">
    <source>
        <dbReference type="ARBA" id="ARBA00047442"/>
    </source>
</evidence>
<evidence type="ECO:0000256" key="8">
    <source>
        <dbReference type="ARBA" id="ARBA00049044"/>
    </source>
</evidence>
<keyword evidence="3" id="KW-0378">Hydrolase</keyword>